<proteinExistence type="predicted"/>
<name>A0A820N4U2_9BILA</name>
<dbReference type="EMBL" id="CAJOBB010022118">
    <property type="protein sequence ID" value="CAF4381921.1"/>
    <property type="molecule type" value="Genomic_DNA"/>
</dbReference>
<evidence type="ECO:0000313" key="1">
    <source>
        <dbReference type="EMBL" id="CAF4381921.1"/>
    </source>
</evidence>
<accession>A0A820N4U2</accession>
<sequence>MFDEPPKKRLKSAETTNDEEMINLISLSTCDHEDESNQENIVDKQIEQEEKAADNIVIKDLMGSVKPESNKKMSDEERRELYDNVYSKLLTLLERCQKYVHHLNTKVKQSLAEHQQNKKSKYNKFYTYIL</sequence>
<evidence type="ECO:0000313" key="2">
    <source>
        <dbReference type="Proteomes" id="UP000663868"/>
    </source>
</evidence>
<protein>
    <submittedName>
        <fullName evidence="1">Uncharacterized protein</fullName>
    </submittedName>
</protein>
<organism evidence="1 2">
    <name type="scientific">Adineta steineri</name>
    <dbReference type="NCBI Taxonomy" id="433720"/>
    <lineage>
        <taxon>Eukaryota</taxon>
        <taxon>Metazoa</taxon>
        <taxon>Spiralia</taxon>
        <taxon>Gnathifera</taxon>
        <taxon>Rotifera</taxon>
        <taxon>Eurotatoria</taxon>
        <taxon>Bdelloidea</taxon>
        <taxon>Adinetida</taxon>
        <taxon>Adinetidae</taxon>
        <taxon>Adineta</taxon>
    </lineage>
</organism>
<reference evidence="1" key="1">
    <citation type="submission" date="2021-02" db="EMBL/GenBank/DDBJ databases">
        <authorList>
            <person name="Nowell W R."/>
        </authorList>
    </citation>
    <scope>NUCLEOTIDE SEQUENCE</scope>
</reference>
<comment type="caution">
    <text evidence="1">The sequence shown here is derived from an EMBL/GenBank/DDBJ whole genome shotgun (WGS) entry which is preliminary data.</text>
</comment>
<dbReference type="Proteomes" id="UP000663868">
    <property type="component" value="Unassembled WGS sequence"/>
</dbReference>
<dbReference type="AlphaFoldDB" id="A0A820N4U2"/>
<gene>
    <name evidence="1" type="ORF">KXQ929_LOCUS49961</name>
</gene>